<feature type="compositionally biased region" description="Basic and acidic residues" evidence="1">
    <location>
        <begin position="15"/>
        <end position="42"/>
    </location>
</feature>
<gene>
    <name evidence="2" type="ORF">Tcan_12097</name>
</gene>
<accession>A0A0B2UNI7</accession>
<evidence type="ECO:0000313" key="2">
    <source>
        <dbReference type="EMBL" id="KHN70933.1"/>
    </source>
</evidence>
<name>A0A0B2UNI7_TOXCA</name>
<dbReference type="EMBL" id="JPKZ01022847">
    <property type="protein sequence ID" value="KHN70933.1"/>
    <property type="molecule type" value="Genomic_DNA"/>
</dbReference>
<reference evidence="2 3" key="1">
    <citation type="submission" date="2014-11" db="EMBL/GenBank/DDBJ databases">
        <title>Genetic blueprint of the zoonotic pathogen Toxocara canis.</title>
        <authorList>
            <person name="Zhu X.-Q."/>
            <person name="Korhonen P.K."/>
            <person name="Cai H."/>
            <person name="Young N.D."/>
            <person name="Nejsum P."/>
            <person name="von Samson-Himmelstjerna G."/>
            <person name="Boag P.R."/>
            <person name="Tan P."/>
            <person name="Li Q."/>
            <person name="Min J."/>
            <person name="Yang Y."/>
            <person name="Wang X."/>
            <person name="Fang X."/>
            <person name="Hall R.S."/>
            <person name="Hofmann A."/>
            <person name="Sternberg P.W."/>
            <person name="Jex A.R."/>
            <person name="Gasser R.B."/>
        </authorList>
    </citation>
    <scope>NUCLEOTIDE SEQUENCE [LARGE SCALE GENOMIC DNA]</scope>
    <source>
        <strain evidence="2">PN_DK_2014</strain>
    </source>
</reference>
<protein>
    <submittedName>
        <fullName evidence="2">Uncharacterized protein</fullName>
    </submittedName>
</protein>
<proteinExistence type="predicted"/>
<dbReference type="AlphaFoldDB" id="A0A0B2UNI7"/>
<feature type="region of interest" description="Disordered" evidence="1">
    <location>
        <begin position="1"/>
        <end position="88"/>
    </location>
</feature>
<organism evidence="2 3">
    <name type="scientific">Toxocara canis</name>
    <name type="common">Canine roundworm</name>
    <dbReference type="NCBI Taxonomy" id="6265"/>
    <lineage>
        <taxon>Eukaryota</taxon>
        <taxon>Metazoa</taxon>
        <taxon>Ecdysozoa</taxon>
        <taxon>Nematoda</taxon>
        <taxon>Chromadorea</taxon>
        <taxon>Rhabditida</taxon>
        <taxon>Spirurina</taxon>
        <taxon>Ascaridomorpha</taxon>
        <taxon>Ascaridoidea</taxon>
        <taxon>Toxocaridae</taxon>
        <taxon>Toxocara</taxon>
    </lineage>
</organism>
<evidence type="ECO:0000313" key="3">
    <source>
        <dbReference type="Proteomes" id="UP000031036"/>
    </source>
</evidence>
<evidence type="ECO:0000256" key="1">
    <source>
        <dbReference type="SAM" id="MobiDB-lite"/>
    </source>
</evidence>
<sequence>MEQEPLGAVANREAAALKEAESSEKQRSSVRDEAEKSNDDASSKLCNVDKNATINKSGKLGNRRVRQYKGRKSMCSSKIPKSRNKQLK</sequence>
<comment type="caution">
    <text evidence="2">The sequence shown here is derived from an EMBL/GenBank/DDBJ whole genome shotgun (WGS) entry which is preliminary data.</text>
</comment>
<dbReference type="Proteomes" id="UP000031036">
    <property type="component" value="Unassembled WGS sequence"/>
</dbReference>
<feature type="compositionally biased region" description="Basic residues" evidence="1">
    <location>
        <begin position="61"/>
        <end position="72"/>
    </location>
</feature>
<keyword evidence="3" id="KW-1185">Reference proteome</keyword>